<dbReference type="Pfam" id="PF00266">
    <property type="entry name" value="Aminotran_5"/>
    <property type="match status" value="1"/>
</dbReference>
<organism evidence="2 3">
    <name type="scientific">Panaeolus cyanescens</name>
    <dbReference type="NCBI Taxonomy" id="181874"/>
    <lineage>
        <taxon>Eukaryota</taxon>
        <taxon>Fungi</taxon>
        <taxon>Dikarya</taxon>
        <taxon>Basidiomycota</taxon>
        <taxon>Agaricomycotina</taxon>
        <taxon>Agaricomycetes</taxon>
        <taxon>Agaricomycetidae</taxon>
        <taxon>Agaricales</taxon>
        <taxon>Agaricineae</taxon>
        <taxon>Galeropsidaceae</taxon>
        <taxon>Panaeolus</taxon>
    </lineage>
</organism>
<protein>
    <recommendedName>
        <fullName evidence="1">Aminotransferase class V domain-containing protein</fullName>
    </recommendedName>
</protein>
<dbReference type="InterPro" id="IPR015424">
    <property type="entry name" value="PyrdxlP-dep_Trfase"/>
</dbReference>
<comment type="caution">
    <text evidence="2">The sequence shown here is derived from an EMBL/GenBank/DDBJ whole genome shotgun (WGS) entry which is preliminary data.</text>
</comment>
<sequence length="582" mass="63604">MGNGTSACTCFPLPILKQDPKVQVPPNKTKRRSFFSNNNVSCTSVNSYLNVRYGESAQSPNVPATTSSRVVSFGLNHDPKPGKLLPCPLTSPGTGGDDQEAKMLHAFLQEYPGYQLTSSLDTLRRTNYKRLDDEVYVDYMGGALYPERLLRAHTDFLAKNVFGNTHSVSNSSKLSLKCADEARTAVLSHFKAPAAEYTVIFTANASAAIKLVAESYQFARGSTLLIGEDSHNSVHGIRVFGKRMGATTVYIRSTSQGGVDHTTAKDTLLRSRPRPPAPCLFAMTGQSNITNSKTPLSLIQYASSIGYDTLLDAAALAPTSIFSLEDSVVDAMAISFYKMFGFPTGVGALVVKKAFLRKLKRPWFAGGTVDIVQVPGEIVTLAHQLHEQFEDGTIDYLSLSAITEGLKFLSEYLPILPLRLTPLLQYLWSSLADLRHDTTGAPVVRILSRPPSRKLQHVGGQSDVGFLLALIFLDPTGKMIPNSFVEYAASTQNISLRTGCMCNTGGAAAMLGMTKEMQQLYHGVTSKDFEAKLGHEFGVVRLSLGLSSNFHDIWRVIQFATSMGKEESRQRMWSQWVGSRNG</sequence>
<reference evidence="2 3" key="1">
    <citation type="journal article" date="2018" name="Evol. Lett.">
        <title>Horizontal gene cluster transfer increased hallucinogenic mushroom diversity.</title>
        <authorList>
            <person name="Reynolds H.T."/>
            <person name="Vijayakumar V."/>
            <person name="Gluck-Thaler E."/>
            <person name="Korotkin H.B."/>
            <person name="Matheny P.B."/>
            <person name="Slot J.C."/>
        </authorList>
    </citation>
    <scope>NUCLEOTIDE SEQUENCE [LARGE SCALE GENOMIC DNA]</scope>
    <source>
        <strain evidence="2 3">2629</strain>
    </source>
</reference>
<dbReference type="Proteomes" id="UP000284842">
    <property type="component" value="Unassembled WGS sequence"/>
</dbReference>
<accession>A0A409VG66</accession>
<dbReference type="OrthoDB" id="10264306at2759"/>
<dbReference type="Gene3D" id="3.40.640.10">
    <property type="entry name" value="Type I PLP-dependent aspartate aminotransferase-like (Major domain)"/>
    <property type="match status" value="1"/>
</dbReference>
<feature type="domain" description="Aminotransferase class V" evidence="1">
    <location>
        <begin position="135"/>
        <end position="411"/>
    </location>
</feature>
<dbReference type="EMBL" id="NHTK01006069">
    <property type="protein sequence ID" value="PPQ65249.1"/>
    <property type="molecule type" value="Genomic_DNA"/>
</dbReference>
<dbReference type="InterPro" id="IPR015421">
    <property type="entry name" value="PyrdxlP-dep_Trfase_major"/>
</dbReference>
<dbReference type="InParanoid" id="A0A409VG66"/>
<dbReference type="PANTHER" id="PTHR14237:SF80">
    <property type="entry name" value="MOLYBDENUM COFACTOR SULFURASE"/>
    <property type="match status" value="1"/>
</dbReference>
<gene>
    <name evidence="2" type="ORF">CVT24_011404</name>
</gene>
<dbReference type="InterPro" id="IPR000192">
    <property type="entry name" value="Aminotrans_V_dom"/>
</dbReference>
<dbReference type="Gene3D" id="3.90.1150.10">
    <property type="entry name" value="Aspartate Aminotransferase, domain 1"/>
    <property type="match status" value="1"/>
</dbReference>
<proteinExistence type="predicted"/>
<name>A0A409VG66_9AGAR</name>
<evidence type="ECO:0000313" key="2">
    <source>
        <dbReference type="EMBL" id="PPQ65249.1"/>
    </source>
</evidence>
<dbReference type="PANTHER" id="PTHR14237">
    <property type="entry name" value="MOLYBDOPTERIN COFACTOR SULFURASE MOSC"/>
    <property type="match status" value="1"/>
</dbReference>
<dbReference type="GO" id="GO:0043545">
    <property type="term" value="P:molybdopterin cofactor metabolic process"/>
    <property type="evidence" value="ECO:0007669"/>
    <property type="project" value="TreeGrafter"/>
</dbReference>
<dbReference type="SUPFAM" id="SSF53383">
    <property type="entry name" value="PLP-dependent transferases"/>
    <property type="match status" value="1"/>
</dbReference>
<keyword evidence="3" id="KW-1185">Reference proteome</keyword>
<dbReference type="GO" id="GO:0008265">
    <property type="term" value="F:molybdenum cofactor sulfurtransferase activity"/>
    <property type="evidence" value="ECO:0007669"/>
    <property type="project" value="TreeGrafter"/>
</dbReference>
<dbReference type="STRING" id="181874.A0A409VG66"/>
<dbReference type="InterPro" id="IPR015422">
    <property type="entry name" value="PyrdxlP-dep_Trfase_small"/>
</dbReference>
<evidence type="ECO:0000259" key="1">
    <source>
        <dbReference type="Pfam" id="PF00266"/>
    </source>
</evidence>
<evidence type="ECO:0000313" key="3">
    <source>
        <dbReference type="Proteomes" id="UP000284842"/>
    </source>
</evidence>
<dbReference type="AlphaFoldDB" id="A0A409VG66"/>